<dbReference type="AlphaFoldDB" id="A0A514CPU8"/>
<comment type="subcellular location">
    <subcellularLocation>
        <location evidence="8">Plastid</location>
        <location evidence="8">Chloroplast</location>
    </subcellularLocation>
</comment>
<evidence type="ECO:0000256" key="7">
    <source>
        <dbReference type="ARBA" id="ARBA00035287"/>
    </source>
</evidence>
<dbReference type="EMBL" id="MK561360">
    <property type="protein sequence ID" value="QDH81839.1"/>
    <property type="molecule type" value="Genomic_DNA"/>
</dbReference>
<evidence type="ECO:0000256" key="8">
    <source>
        <dbReference type="HAMAP-Rule" id="MF_01369"/>
    </source>
</evidence>
<dbReference type="PANTHER" id="PTHR11620">
    <property type="entry name" value="60S RIBOSOMAL PROTEIN L23A"/>
    <property type="match status" value="1"/>
</dbReference>
<dbReference type="SUPFAM" id="SSF54189">
    <property type="entry name" value="Ribosomal proteins S24e, L23 and L15e"/>
    <property type="match status" value="1"/>
</dbReference>
<dbReference type="GO" id="GO:0009507">
    <property type="term" value="C:chloroplast"/>
    <property type="evidence" value="ECO:0007669"/>
    <property type="project" value="UniProtKB-SubCell"/>
</dbReference>
<dbReference type="GeneID" id="40865438"/>
<keyword evidence="5 8" id="KW-0689">Ribosomal protein</keyword>
<dbReference type="GO" id="GO:0019843">
    <property type="term" value="F:rRNA binding"/>
    <property type="evidence" value="ECO:0007669"/>
    <property type="project" value="UniProtKB-UniRule"/>
</dbReference>
<dbReference type="NCBIfam" id="NF004368">
    <property type="entry name" value="PRK05738.3-4"/>
    <property type="match status" value="1"/>
</dbReference>
<dbReference type="GO" id="GO:0005840">
    <property type="term" value="C:ribosome"/>
    <property type="evidence" value="ECO:0007669"/>
    <property type="project" value="UniProtKB-KW"/>
</dbReference>
<evidence type="ECO:0000256" key="6">
    <source>
        <dbReference type="ARBA" id="ARBA00023274"/>
    </source>
</evidence>
<keyword evidence="6 8" id="KW-0687">Ribonucleoprotein</keyword>
<dbReference type="FunFam" id="3.30.70.330:FF:000001">
    <property type="entry name" value="50S ribosomal protein L23"/>
    <property type="match status" value="1"/>
</dbReference>
<proteinExistence type="inferred from homology"/>
<gene>
    <name evidence="8 9" type="primary">rpl23</name>
</gene>
<dbReference type="GO" id="GO:0006412">
    <property type="term" value="P:translation"/>
    <property type="evidence" value="ECO:0007669"/>
    <property type="project" value="UniProtKB-UniRule"/>
</dbReference>
<evidence type="ECO:0000256" key="2">
    <source>
        <dbReference type="ARBA" id="ARBA00011838"/>
    </source>
</evidence>
<keyword evidence="4 8" id="KW-0694">RNA-binding</keyword>
<dbReference type="InterPro" id="IPR013025">
    <property type="entry name" value="Ribosomal_uL23-like"/>
</dbReference>
<keyword evidence="9" id="KW-0934">Plastid</keyword>
<evidence type="ECO:0000256" key="5">
    <source>
        <dbReference type="ARBA" id="ARBA00022980"/>
    </source>
</evidence>
<comment type="subunit">
    <text evidence="2 8">Part of the 50S ribosomal subunit.</text>
</comment>
<accession>A0A514CPU8</accession>
<organism evidence="9">
    <name type="scientific">Rhizochromulina marina</name>
    <dbReference type="NCBI Taxonomy" id="1034831"/>
    <lineage>
        <taxon>Eukaryota</taxon>
        <taxon>Sar</taxon>
        <taxon>Stramenopiles</taxon>
        <taxon>Ochrophyta</taxon>
        <taxon>Dictyochophyceae</taxon>
        <taxon>Rhizochromulinales</taxon>
        <taxon>Rhizochromulina</taxon>
    </lineage>
</organism>
<dbReference type="HAMAP" id="MF_01369_B">
    <property type="entry name" value="Ribosomal_uL23_B"/>
    <property type="match status" value="1"/>
</dbReference>
<comment type="function">
    <text evidence="8">Binds to 23S rRNA.</text>
</comment>
<name>A0A514CPU8_9STRA</name>
<dbReference type="NCBIfam" id="NF004363">
    <property type="entry name" value="PRK05738.2-4"/>
    <property type="match status" value="1"/>
</dbReference>
<geneLocation type="chloroplast" evidence="9"/>
<dbReference type="Pfam" id="PF00276">
    <property type="entry name" value="Ribosomal_L23"/>
    <property type="match status" value="1"/>
</dbReference>
<dbReference type="InterPro" id="IPR012678">
    <property type="entry name" value="Ribosomal_uL23/eL15/eS24_sf"/>
</dbReference>
<dbReference type="RefSeq" id="YP_009674988.1">
    <property type="nucleotide sequence ID" value="NC_043890.1"/>
</dbReference>
<sequence length="114" mass="13156">MLESKIDNLTTNDLGVENSLRQVIKLIKYPVISDKATRLLEKNKYTFLVDRRANKTLVKTAIEYIFDVKVKKINSLNLPKQKRTVGRFIGYKPQYKKVIVTLAEGTNINLFPDI</sequence>
<evidence type="ECO:0000256" key="1">
    <source>
        <dbReference type="ARBA" id="ARBA00006700"/>
    </source>
</evidence>
<evidence type="ECO:0000256" key="3">
    <source>
        <dbReference type="ARBA" id="ARBA00022730"/>
    </source>
</evidence>
<keyword evidence="3 8" id="KW-0699">rRNA-binding</keyword>
<protein>
    <recommendedName>
        <fullName evidence="7 8">Large ribosomal subunit protein uL23c</fullName>
    </recommendedName>
</protein>
<evidence type="ECO:0000313" key="9">
    <source>
        <dbReference type="EMBL" id="QDH81839.1"/>
    </source>
</evidence>
<comment type="similarity">
    <text evidence="1 8">Belongs to the universal ribosomal protein uL23 family.</text>
</comment>
<dbReference type="InterPro" id="IPR012677">
    <property type="entry name" value="Nucleotide-bd_a/b_plait_sf"/>
</dbReference>
<reference evidence="9" key="1">
    <citation type="submission" date="2019-02" db="EMBL/GenBank/DDBJ databases">
        <title>Dictyochophyceae plastid genomes reveal unusual variability of their organisation.</title>
        <authorList>
            <person name="Han K.Y."/>
            <person name="Maciszewski K."/>
            <person name="Graf L."/>
            <person name="Andersen R.A."/>
            <person name="Karnkowska A."/>
            <person name="Yoon H.S."/>
        </authorList>
    </citation>
    <scope>NUCLEOTIDE SEQUENCE</scope>
</reference>
<dbReference type="GO" id="GO:1990904">
    <property type="term" value="C:ribonucleoprotein complex"/>
    <property type="evidence" value="ECO:0007669"/>
    <property type="project" value="UniProtKB-KW"/>
</dbReference>
<dbReference type="Gene3D" id="3.30.70.330">
    <property type="match status" value="1"/>
</dbReference>
<keyword evidence="9" id="KW-0150">Chloroplast</keyword>
<evidence type="ECO:0000256" key="4">
    <source>
        <dbReference type="ARBA" id="ARBA00022884"/>
    </source>
</evidence>
<dbReference type="GO" id="GO:0003735">
    <property type="term" value="F:structural constituent of ribosome"/>
    <property type="evidence" value="ECO:0007669"/>
    <property type="project" value="InterPro"/>
</dbReference>